<comment type="similarity">
    <text evidence="1">Belongs to the bacterial solute-binding protein 5 family.</text>
</comment>
<keyword evidence="3 5" id="KW-0732">Signal</keyword>
<evidence type="ECO:0000313" key="7">
    <source>
        <dbReference type="EMBL" id="RUT33739.1"/>
    </source>
</evidence>
<evidence type="ECO:0000313" key="8">
    <source>
        <dbReference type="Proteomes" id="UP000272464"/>
    </source>
</evidence>
<feature type="compositionally biased region" description="Polar residues" evidence="4">
    <location>
        <begin position="26"/>
        <end position="37"/>
    </location>
</feature>
<protein>
    <submittedName>
        <fullName evidence="7">Peptide ABC transporter substrate-binding protein</fullName>
    </submittedName>
</protein>
<reference evidence="7 8" key="1">
    <citation type="submission" date="2018-12" db="EMBL/GenBank/DDBJ databases">
        <authorList>
            <person name="Sun L."/>
            <person name="Chen Z."/>
        </authorList>
    </citation>
    <scope>NUCLEOTIDE SEQUENCE [LARGE SCALE GENOMIC DNA]</scope>
    <source>
        <strain evidence="7 8">3-5-3</strain>
    </source>
</reference>
<evidence type="ECO:0000256" key="4">
    <source>
        <dbReference type="SAM" id="MobiDB-lite"/>
    </source>
</evidence>
<dbReference type="OrthoDB" id="9796817at2"/>
<dbReference type="GO" id="GO:1904680">
    <property type="term" value="F:peptide transmembrane transporter activity"/>
    <property type="evidence" value="ECO:0007669"/>
    <property type="project" value="TreeGrafter"/>
</dbReference>
<dbReference type="InterPro" id="IPR039424">
    <property type="entry name" value="SBP_5"/>
</dbReference>
<name>A0A3S1DZH0_9BACL</name>
<evidence type="ECO:0000259" key="6">
    <source>
        <dbReference type="Pfam" id="PF00496"/>
    </source>
</evidence>
<dbReference type="SUPFAM" id="SSF53850">
    <property type="entry name" value="Periplasmic binding protein-like II"/>
    <property type="match status" value="1"/>
</dbReference>
<accession>A0A3S1DZH0</accession>
<dbReference type="Gene3D" id="3.10.105.10">
    <property type="entry name" value="Dipeptide-binding Protein, Domain 3"/>
    <property type="match status" value="1"/>
</dbReference>
<dbReference type="PIRSF" id="PIRSF002741">
    <property type="entry name" value="MppA"/>
    <property type="match status" value="1"/>
</dbReference>
<dbReference type="InterPro" id="IPR030678">
    <property type="entry name" value="Peptide/Ni-bd"/>
</dbReference>
<dbReference type="Gene3D" id="3.90.76.10">
    <property type="entry name" value="Dipeptide-binding Protein, Domain 1"/>
    <property type="match status" value="1"/>
</dbReference>
<sequence length="570" mass="63378">MVKTKKWIALLATLTLFGALFVGCSNTKSSESSTKAPTGSEVDASKSTDKPVDGGTLTFSSFSDIVSINPIYVDNSASSDAARFVMANLYDLDRKGNLVAEPWSLAAAPLEVSADGKTYTVKLKKEAKWSDGQPVTADDVIFTINTFRDPKAGSPGIGQFDKVDKLDKVDDQTIKITLKQVFAPFQYSLFNQLIPYHVLKDVKPEQLKDNPYGKDPAKTVTNGAWKWTEWKQKQYLTFDKDPNYWGQKPHIDKVVYKIYADQNTEVSALIKGDTDLIQAIPVTQIEAVKKKSGISVLLAPGPLYEYVAFNFKPENFPDKFVPFTGQKTRQAIATALNRQGMIDNILKGTGTKLNAPFLPGTWADPGSAVTEYKYDPAAAKKLLAEDGWVAGSDGILTKDGHRFSFELQYNAGNSRRQQVAAVIQQNLKEVGIEVTPKAIDFSSWADNNLTPGKFPAVLLSWSLNNPDPDGEQTFSSKYFPPTGQNMGWYKNDKLDKLWVEGYSTVDQAERKKIYEEVGKEISTDLPYVFLYQYGQPEGLGPRVKYAEADAPEASLPYGYFFHIQNWWVTQ</sequence>
<dbReference type="Pfam" id="PF00496">
    <property type="entry name" value="SBP_bac_5"/>
    <property type="match status" value="1"/>
</dbReference>
<keyword evidence="8" id="KW-1185">Reference proteome</keyword>
<dbReference type="PANTHER" id="PTHR30290:SF9">
    <property type="entry name" value="OLIGOPEPTIDE-BINDING PROTEIN APPA"/>
    <property type="match status" value="1"/>
</dbReference>
<keyword evidence="2" id="KW-0813">Transport</keyword>
<proteinExistence type="inferred from homology"/>
<evidence type="ECO:0000256" key="1">
    <source>
        <dbReference type="ARBA" id="ARBA00005695"/>
    </source>
</evidence>
<feature type="signal peptide" evidence="5">
    <location>
        <begin position="1"/>
        <end position="24"/>
    </location>
</feature>
<dbReference type="AlphaFoldDB" id="A0A3S1DZH0"/>
<evidence type="ECO:0000256" key="5">
    <source>
        <dbReference type="SAM" id="SignalP"/>
    </source>
</evidence>
<evidence type="ECO:0000256" key="2">
    <source>
        <dbReference type="ARBA" id="ARBA00022448"/>
    </source>
</evidence>
<feature type="chain" id="PRO_5039288112" evidence="5">
    <location>
        <begin position="25"/>
        <end position="570"/>
    </location>
</feature>
<dbReference type="GO" id="GO:0015833">
    <property type="term" value="P:peptide transport"/>
    <property type="evidence" value="ECO:0007669"/>
    <property type="project" value="TreeGrafter"/>
</dbReference>
<dbReference type="Proteomes" id="UP000272464">
    <property type="component" value="Unassembled WGS sequence"/>
</dbReference>
<feature type="region of interest" description="Disordered" evidence="4">
    <location>
        <begin position="26"/>
        <end position="50"/>
    </location>
</feature>
<dbReference type="EMBL" id="RZNX01000002">
    <property type="protein sequence ID" value="RUT33739.1"/>
    <property type="molecule type" value="Genomic_DNA"/>
</dbReference>
<dbReference type="GO" id="GO:0043190">
    <property type="term" value="C:ATP-binding cassette (ABC) transporter complex"/>
    <property type="evidence" value="ECO:0007669"/>
    <property type="project" value="InterPro"/>
</dbReference>
<dbReference type="Gene3D" id="3.40.190.10">
    <property type="entry name" value="Periplasmic binding protein-like II"/>
    <property type="match status" value="1"/>
</dbReference>
<dbReference type="PROSITE" id="PS51257">
    <property type="entry name" value="PROKAR_LIPOPROTEIN"/>
    <property type="match status" value="1"/>
</dbReference>
<dbReference type="PANTHER" id="PTHR30290">
    <property type="entry name" value="PERIPLASMIC BINDING COMPONENT OF ABC TRANSPORTER"/>
    <property type="match status" value="1"/>
</dbReference>
<gene>
    <name evidence="7" type="ORF">EJP77_08890</name>
</gene>
<comment type="caution">
    <text evidence="7">The sequence shown here is derived from an EMBL/GenBank/DDBJ whole genome shotgun (WGS) entry which is preliminary data.</text>
</comment>
<dbReference type="InterPro" id="IPR000914">
    <property type="entry name" value="SBP_5_dom"/>
</dbReference>
<evidence type="ECO:0000256" key="3">
    <source>
        <dbReference type="ARBA" id="ARBA00022729"/>
    </source>
</evidence>
<feature type="domain" description="Solute-binding protein family 5" evidence="6">
    <location>
        <begin position="105"/>
        <end position="470"/>
    </location>
</feature>
<dbReference type="GO" id="GO:0042597">
    <property type="term" value="C:periplasmic space"/>
    <property type="evidence" value="ECO:0007669"/>
    <property type="project" value="UniProtKB-ARBA"/>
</dbReference>
<organism evidence="7 8">
    <name type="scientific">Paenibacillus zeisoli</name>
    <dbReference type="NCBI Taxonomy" id="2496267"/>
    <lineage>
        <taxon>Bacteria</taxon>
        <taxon>Bacillati</taxon>
        <taxon>Bacillota</taxon>
        <taxon>Bacilli</taxon>
        <taxon>Bacillales</taxon>
        <taxon>Paenibacillaceae</taxon>
        <taxon>Paenibacillus</taxon>
    </lineage>
</organism>
<dbReference type="RefSeq" id="WP_127198852.1">
    <property type="nucleotide sequence ID" value="NZ_RZNX01000002.1"/>
</dbReference>